<dbReference type="STRING" id="1428644.BIV57_11220"/>
<protein>
    <submittedName>
        <fullName evidence="2">Uncharacterized protein</fullName>
    </submittedName>
</protein>
<gene>
    <name evidence="2" type="ORF">BIV57_11220</name>
</gene>
<dbReference type="EMBL" id="MLCF01000054">
    <property type="protein sequence ID" value="OIV37380.1"/>
    <property type="molecule type" value="Genomic_DNA"/>
</dbReference>
<reference evidence="2 3" key="1">
    <citation type="submission" date="2016-10" db="EMBL/GenBank/DDBJ databases">
        <title>Genome sequence of Streptomyces gilvigriseus MUSC 26.</title>
        <authorList>
            <person name="Lee L.-H."/>
            <person name="Ser H.-L."/>
        </authorList>
    </citation>
    <scope>NUCLEOTIDE SEQUENCE [LARGE SCALE GENOMIC DNA]</scope>
    <source>
        <strain evidence="2 3">MUSC 26</strain>
    </source>
</reference>
<keyword evidence="3" id="KW-1185">Reference proteome</keyword>
<comment type="caution">
    <text evidence="2">The sequence shown here is derived from an EMBL/GenBank/DDBJ whole genome shotgun (WGS) entry which is preliminary data.</text>
</comment>
<proteinExistence type="predicted"/>
<dbReference type="Proteomes" id="UP000243342">
    <property type="component" value="Unassembled WGS sequence"/>
</dbReference>
<evidence type="ECO:0000313" key="2">
    <source>
        <dbReference type="EMBL" id="OIV37380.1"/>
    </source>
</evidence>
<evidence type="ECO:0000313" key="3">
    <source>
        <dbReference type="Proteomes" id="UP000243342"/>
    </source>
</evidence>
<organism evidence="2 3">
    <name type="scientific">Mangrovactinospora gilvigrisea</name>
    <dbReference type="NCBI Taxonomy" id="1428644"/>
    <lineage>
        <taxon>Bacteria</taxon>
        <taxon>Bacillati</taxon>
        <taxon>Actinomycetota</taxon>
        <taxon>Actinomycetes</taxon>
        <taxon>Kitasatosporales</taxon>
        <taxon>Streptomycetaceae</taxon>
        <taxon>Mangrovactinospora</taxon>
    </lineage>
</organism>
<dbReference type="AlphaFoldDB" id="A0A1J7C773"/>
<sequence>MTAVQEETGPTRTAGDGLEPGCWAKDGLTGVIVQVVSVEANQVRVRSELGREWSVARRLLSLADGAEPKRRSKSETESGT</sequence>
<accession>A0A1J7C773</accession>
<evidence type="ECO:0000256" key="1">
    <source>
        <dbReference type="SAM" id="MobiDB-lite"/>
    </source>
</evidence>
<feature type="region of interest" description="Disordered" evidence="1">
    <location>
        <begin position="1"/>
        <end position="21"/>
    </location>
</feature>
<name>A0A1J7C773_9ACTN</name>